<dbReference type="GO" id="GO:0005739">
    <property type="term" value="C:mitochondrion"/>
    <property type="evidence" value="ECO:0007669"/>
    <property type="project" value="UniProtKB-SubCell"/>
</dbReference>
<evidence type="ECO:0000256" key="10">
    <source>
        <dbReference type="ARBA" id="ARBA00023160"/>
    </source>
</evidence>
<keyword evidence="9" id="KW-0496">Mitochondrion</keyword>
<dbReference type="CDD" id="cd08290">
    <property type="entry name" value="ETR"/>
    <property type="match status" value="1"/>
</dbReference>
<dbReference type="PROSITE" id="PS50175">
    <property type="entry name" value="ASP_PROT_RETROV"/>
    <property type="match status" value="1"/>
</dbReference>
<dbReference type="InterPro" id="IPR051034">
    <property type="entry name" value="Mito_Enoyl-ACP_Reductase"/>
</dbReference>
<evidence type="ECO:0000259" key="15">
    <source>
        <dbReference type="PROSITE" id="PS50175"/>
    </source>
</evidence>
<dbReference type="AlphaFoldDB" id="A0A2G5V356"/>
<comment type="catalytic activity">
    <reaction evidence="14">
        <text>a 2,3-saturated acyl-[ACP] + NADP(+) = a (2E)-enoyl-[ACP] + NADPH + H(+)</text>
        <dbReference type="Rhea" id="RHEA:22564"/>
        <dbReference type="Rhea" id="RHEA-COMP:9925"/>
        <dbReference type="Rhea" id="RHEA-COMP:9926"/>
        <dbReference type="ChEBI" id="CHEBI:15378"/>
        <dbReference type="ChEBI" id="CHEBI:57783"/>
        <dbReference type="ChEBI" id="CHEBI:58349"/>
        <dbReference type="ChEBI" id="CHEBI:78784"/>
        <dbReference type="ChEBI" id="CHEBI:78785"/>
        <dbReference type="EC" id="1.3.1.104"/>
    </reaction>
</comment>
<dbReference type="GO" id="GO:0006508">
    <property type="term" value="P:proteolysis"/>
    <property type="evidence" value="ECO:0007669"/>
    <property type="project" value="InterPro"/>
</dbReference>
<evidence type="ECO:0000256" key="1">
    <source>
        <dbReference type="ARBA" id="ARBA00004173"/>
    </source>
</evidence>
<evidence type="ECO:0000256" key="6">
    <source>
        <dbReference type="ARBA" id="ARBA00022946"/>
    </source>
</evidence>
<dbReference type="SMART" id="SM00829">
    <property type="entry name" value="PKS_ER"/>
    <property type="match status" value="1"/>
</dbReference>
<dbReference type="EC" id="1.3.1.104" evidence="11"/>
<dbReference type="FunFam" id="3.40.50.720:FF:000112">
    <property type="entry name" value="Enoyl-[acyl-carrier-protein] reductase 1, mitochondrial"/>
    <property type="match status" value="1"/>
</dbReference>
<dbReference type="InterPro" id="IPR011032">
    <property type="entry name" value="GroES-like_sf"/>
</dbReference>
<dbReference type="Pfam" id="PF00107">
    <property type="entry name" value="ADH_zinc_N"/>
    <property type="match status" value="1"/>
</dbReference>
<keyword evidence="8" id="KW-0443">Lipid metabolism</keyword>
<dbReference type="PANTHER" id="PTHR43981">
    <property type="entry name" value="ENOYL-[ACYL-CARRIER-PROTEIN] REDUCTASE, MITOCHONDRIAL"/>
    <property type="match status" value="1"/>
</dbReference>
<dbReference type="InterPro" id="IPR013154">
    <property type="entry name" value="ADH-like_N"/>
</dbReference>
<dbReference type="EMBL" id="PDUG01000002">
    <property type="protein sequence ID" value="PIC46187.1"/>
    <property type="molecule type" value="Genomic_DNA"/>
</dbReference>
<evidence type="ECO:0000256" key="14">
    <source>
        <dbReference type="ARBA" id="ARBA00048843"/>
    </source>
</evidence>
<sequence length="349" mass="38841">MLKLNSSFRSLASRSLSTRQLFYEKRGKPEKVVQLRTIELADTLAPEEVLIEWQAAPINPADINQIQGTYAVRPSLPAAAGLEGAARVSKIGSAVKSVKPGDQVLTSYVIPGTWTDFGIYDQKNLIKIDNDLPIEHAALFKVNPPSVYLMLKEYAQLKKGDWVVQNCANSAAGKQVIQIARILGFKTFNVIRNRENLGELVKEMKDMGADEVVTEDELYDKKKKIKMPRAKLALNGVGGKSSLYLATALESGGCMVTYGGMSRQPTQAPTAPLIFNDISLRGFWLMTWILAQKDERALQKMYADLSGWMKSGEIAPIPMVKRSLDEHEEALAEAQVKFDKKQVFFMKKQ</sequence>
<dbReference type="SUPFAM" id="SSF51735">
    <property type="entry name" value="NAD(P)-binding Rossmann-fold domains"/>
    <property type="match status" value="1"/>
</dbReference>
<keyword evidence="10" id="KW-0275">Fatty acid biosynthesis</keyword>
<evidence type="ECO:0000313" key="16">
    <source>
        <dbReference type="EMBL" id="PIC46187.1"/>
    </source>
</evidence>
<evidence type="ECO:0000256" key="9">
    <source>
        <dbReference type="ARBA" id="ARBA00023128"/>
    </source>
</evidence>
<dbReference type="SUPFAM" id="SSF50129">
    <property type="entry name" value="GroES-like"/>
    <property type="match status" value="1"/>
</dbReference>
<evidence type="ECO:0000256" key="3">
    <source>
        <dbReference type="ARBA" id="ARBA00022516"/>
    </source>
</evidence>
<dbReference type="Pfam" id="PF08240">
    <property type="entry name" value="ADH_N"/>
    <property type="match status" value="1"/>
</dbReference>
<evidence type="ECO:0000256" key="5">
    <source>
        <dbReference type="ARBA" id="ARBA00022857"/>
    </source>
</evidence>
<evidence type="ECO:0000313" key="17">
    <source>
        <dbReference type="Proteomes" id="UP000230233"/>
    </source>
</evidence>
<comment type="caution">
    <text evidence="16">The sequence shown here is derived from an EMBL/GenBank/DDBJ whole genome shotgun (WGS) entry which is preliminary data.</text>
</comment>
<gene>
    <name evidence="16" type="primary">Cnig_chr_II.g5960</name>
    <name evidence="16" type="ORF">B9Z55_005960</name>
</gene>
<keyword evidence="4" id="KW-0276">Fatty acid metabolism</keyword>
<dbReference type="GO" id="GO:0006633">
    <property type="term" value="P:fatty acid biosynthetic process"/>
    <property type="evidence" value="ECO:0007669"/>
    <property type="project" value="UniProtKB-KW"/>
</dbReference>
<keyword evidence="6" id="KW-0809">Transit peptide</keyword>
<comment type="subcellular location">
    <subcellularLocation>
        <location evidence="1">Mitochondrion</location>
    </subcellularLocation>
</comment>
<reference evidence="17" key="1">
    <citation type="submission" date="2017-10" db="EMBL/GenBank/DDBJ databases">
        <title>Rapid genome shrinkage in a self-fertile nematode reveals novel sperm competition proteins.</title>
        <authorList>
            <person name="Yin D."/>
            <person name="Schwarz E.M."/>
            <person name="Thomas C.G."/>
            <person name="Felde R.L."/>
            <person name="Korf I.F."/>
            <person name="Cutter A.D."/>
            <person name="Schartner C.M."/>
            <person name="Ralston E.J."/>
            <person name="Meyer B.J."/>
            <person name="Haag E.S."/>
        </authorList>
    </citation>
    <scope>NUCLEOTIDE SEQUENCE [LARGE SCALE GENOMIC DNA]</scope>
    <source>
        <strain evidence="17">JU1422</strain>
    </source>
</reference>
<dbReference type="InterPro" id="IPR036291">
    <property type="entry name" value="NAD(P)-bd_dom_sf"/>
</dbReference>
<evidence type="ECO:0000256" key="8">
    <source>
        <dbReference type="ARBA" id="ARBA00023098"/>
    </source>
</evidence>
<evidence type="ECO:0000256" key="7">
    <source>
        <dbReference type="ARBA" id="ARBA00023002"/>
    </source>
</evidence>
<dbReference type="GO" id="GO:0141148">
    <property type="term" value="F:enoyl-[acyl-carrier-protein] reductase (NADPH) activity"/>
    <property type="evidence" value="ECO:0007669"/>
    <property type="project" value="UniProtKB-EC"/>
</dbReference>
<dbReference type="GO" id="GO:0004190">
    <property type="term" value="F:aspartic-type endopeptidase activity"/>
    <property type="evidence" value="ECO:0007669"/>
    <property type="project" value="InterPro"/>
</dbReference>
<protein>
    <recommendedName>
        <fullName evidence="12">Enoyl-[acyl-carrier-protein] reductase, mitochondrial</fullName>
        <ecNumber evidence="11">1.3.1.104</ecNumber>
    </recommendedName>
    <alternativeName>
        <fullName evidence="13">2-enoyl thioester reductase</fullName>
    </alternativeName>
</protein>
<dbReference type="OrthoDB" id="7482721at2759"/>
<dbReference type="InterPro" id="IPR020843">
    <property type="entry name" value="ER"/>
</dbReference>
<evidence type="ECO:0000256" key="13">
    <source>
        <dbReference type="ARBA" id="ARBA00042123"/>
    </source>
</evidence>
<dbReference type="Gene3D" id="3.40.50.720">
    <property type="entry name" value="NAD(P)-binding Rossmann-like Domain"/>
    <property type="match status" value="1"/>
</dbReference>
<name>A0A2G5V356_9PELO</name>
<accession>A0A2G5V356</accession>
<keyword evidence="5" id="KW-0521">NADP</keyword>
<dbReference type="STRING" id="1611254.A0A2G5V356"/>
<organism evidence="16 17">
    <name type="scientific">Caenorhabditis nigoni</name>
    <dbReference type="NCBI Taxonomy" id="1611254"/>
    <lineage>
        <taxon>Eukaryota</taxon>
        <taxon>Metazoa</taxon>
        <taxon>Ecdysozoa</taxon>
        <taxon>Nematoda</taxon>
        <taxon>Chromadorea</taxon>
        <taxon>Rhabditida</taxon>
        <taxon>Rhabditina</taxon>
        <taxon>Rhabditomorpha</taxon>
        <taxon>Rhabditoidea</taxon>
        <taxon>Rhabditidae</taxon>
        <taxon>Peloderinae</taxon>
        <taxon>Caenorhabditis</taxon>
    </lineage>
</organism>
<proteinExistence type="inferred from homology"/>
<evidence type="ECO:0000256" key="4">
    <source>
        <dbReference type="ARBA" id="ARBA00022832"/>
    </source>
</evidence>
<dbReference type="Gene3D" id="3.90.180.10">
    <property type="entry name" value="Medium-chain alcohol dehydrogenases, catalytic domain"/>
    <property type="match status" value="1"/>
</dbReference>
<dbReference type="InterPro" id="IPR001995">
    <property type="entry name" value="Peptidase_A2_cat"/>
</dbReference>
<keyword evidence="3" id="KW-0444">Lipid biosynthesis</keyword>
<feature type="domain" description="Peptidase A2" evidence="15">
    <location>
        <begin position="201"/>
        <end position="239"/>
    </location>
</feature>
<evidence type="ECO:0000256" key="12">
    <source>
        <dbReference type="ARBA" id="ARBA00041058"/>
    </source>
</evidence>
<evidence type="ECO:0000256" key="11">
    <source>
        <dbReference type="ARBA" id="ARBA00038963"/>
    </source>
</evidence>
<comment type="similarity">
    <text evidence="2">Belongs to the zinc-containing alcohol dehydrogenase family. Quinone oxidoreductase subfamily.</text>
</comment>
<keyword evidence="17" id="KW-1185">Reference proteome</keyword>
<dbReference type="PANTHER" id="PTHR43981:SF2">
    <property type="entry name" value="ENOYL-[ACYL-CARRIER-PROTEIN] REDUCTASE, MITOCHONDRIAL"/>
    <property type="match status" value="1"/>
</dbReference>
<keyword evidence="7" id="KW-0560">Oxidoreductase</keyword>
<dbReference type="Proteomes" id="UP000230233">
    <property type="component" value="Chromosome II"/>
</dbReference>
<evidence type="ECO:0000256" key="2">
    <source>
        <dbReference type="ARBA" id="ARBA00010371"/>
    </source>
</evidence>
<dbReference type="InterPro" id="IPR013149">
    <property type="entry name" value="ADH-like_C"/>
</dbReference>